<keyword evidence="5 10" id="KW-0321">Glycogen metabolism</keyword>
<keyword evidence="15" id="KW-1185">Reference proteome</keyword>
<dbReference type="AlphaFoldDB" id="A0A1I0GN00"/>
<evidence type="ECO:0000256" key="11">
    <source>
        <dbReference type="PIRSR" id="PIRSR000463-1"/>
    </source>
</evidence>
<dbReference type="Proteomes" id="UP000199820">
    <property type="component" value="Unassembled WGS sequence"/>
</dbReference>
<comment type="catalytic activity">
    <reaction evidence="1 10">
        <text>Transfers a segment of a (1-&gt;4)-alpha-D-glucan chain to a primary hydroxy group in a similar glucan chain.</text>
        <dbReference type="EC" id="2.4.1.18"/>
    </reaction>
</comment>
<evidence type="ECO:0000256" key="4">
    <source>
        <dbReference type="ARBA" id="ARBA00009000"/>
    </source>
</evidence>
<dbReference type="FunFam" id="3.20.20.80:FF:000003">
    <property type="entry name" value="1,4-alpha-glucan branching enzyme GlgB"/>
    <property type="match status" value="1"/>
</dbReference>
<dbReference type="STRING" id="1526.SAMN02910262_00980"/>
<dbReference type="InterPro" id="IPR014756">
    <property type="entry name" value="Ig_E-set"/>
</dbReference>
<dbReference type="Pfam" id="PF22019">
    <property type="entry name" value="GlgB_N"/>
    <property type="match status" value="1"/>
</dbReference>
<dbReference type="InterPro" id="IPR013780">
    <property type="entry name" value="Glyco_hydro_b"/>
</dbReference>
<evidence type="ECO:0000256" key="5">
    <source>
        <dbReference type="ARBA" id="ARBA00022600"/>
    </source>
</evidence>
<evidence type="ECO:0000259" key="13">
    <source>
        <dbReference type="SMART" id="SM00642"/>
    </source>
</evidence>
<comment type="function">
    <text evidence="2 10">Catalyzes the formation of the alpha-1,6-glucosidic linkages in glycogen by scission of a 1,4-alpha-linked oligosaccharide from growing alpha-1,4-glucan chains and the subsequent attachment of the oligosaccharide to the alpha-1,6 position.</text>
</comment>
<dbReference type="InterPro" id="IPR006047">
    <property type="entry name" value="GH13_cat_dom"/>
</dbReference>
<dbReference type="RefSeq" id="WP_074649942.1">
    <property type="nucleotide sequence ID" value="NZ_FOIL01000036.1"/>
</dbReference>
<protein>
    <recommendedName>
        <fullName evidence="10">1,4-alpha-glucan branching enzyme GlgB</fullName>
        <ecNumber evidence="10">2.4.1.18</ecNumber>
    </recommendedName>
    <alternativeName>
        <fullName evidence="10">1,4-alpha-D-glucan:1,4-alpha-D-glucan 6-glucosyl-transferase</fullName>
    </alternativeName>
    <alternativeName>
        <fullName evidence="10">Alpha-(1-&gt;4)-glucan branching enzyme</fullName>
    </alternativeName>
    <alternativeName>
        <fullName evidence="10">Glycogen branching enzyme</fullName>
        <shortName evidence="10">BE</shortName>
    </alternativeName>
</protein>
<dbReference type="HAMAP" id="MF_00685">
    <property type="entry name" value="GlgB"/>
    <property type="match status" value="1"/>
</dbReference>
<dbReference type="SUPFAM" id="SSF51011">
    <property type="entry name" value="Glycosyl hydrolase domain"/>
    <property type="match status" value="1"/>
</dbReference>
<organism evidence="14 15">
    <name type="scientific">[Clostridium] aminophilum</name>
    <dbReference type="NCBI Taxonomy" id="1526"/>
    <lineage>
        <taxon>Bacteria</taxon>
        <taxon>Bacillati</taxon>
        <taxon>Bacillota</taxon>
        <taxon>Clostridia</taxon>
        <taxon>Lachnospirales</taxon>
        <taxon>Lachnospiraceae</taxon>
    </lineage>
</organism>
<feature type="compositionally biased region" description="Basic and acidic residues" evidence="12">
    <location>
        <begin position="901"/>
        <end position="912"/>
    </location>
</feature>
<dbReference type="UniPathway" id="UPA00164"/>
<dbReference type="InterPro" id="IPR054169">
    <property type="entry name" value="GlgB_N"/>
</dbReference>
<evidence type="ECO:0000313" key="15">
    <source>
        <dbReference type="Proteomes" id="UP000199820"/>
    </source>
</evidence>
<dbReference type="NCBIfam" id="NF003811">
    <property type="entry name" value="PRK05402.1"/>
    <property type="match status" value="1"/>
</dbReference>
<feature type="compositionally biased region" description="Basic and acidic residues" evidence="12">
    <location>
        <begin position="878"/>
        <end position="894"/>
    </location>
</feature>
<dbReference type="FunFam" id="2.60.40.10:FF:000169">
    <property type="entry name" value="1,4-alpha-glucan branching enzyme GlgB"/>
    <property type="match status" value="1"/>
</dbReference>
<feature type="region of interest" description="Disordered" evidence="12">
    <location>
        <begin position="878"/>
        <end position="912"/>
    </location>
</feature>
<dbReference type="InterPro" id="IPR037439">
    <property type="entry name" value="Branching_enzy"/>
</dbReference>
<evidence type="ECO:0000313" key="14">
    <source>
        <dbReference type="EMBL" id="SET72383.1"/>
    </source>
</evidence>
<comment type="similarity">
    <text evidence="4 10">Belongs to the glycosyl hydrolase 13 family. GlgB subfamily.</text>
</comment>
<dbReference type="NCBIfam" id="TIGR01515">
    <property type="entry name" value="branching_enzym"/>
    <property type="match status" value="1"/>
</dbReference>
<keyword evidence="6 10" id="KW-0328">Glycosyltransferase</keyword>
<dbReference type="FunFam" id="2.60.40.1180:FF:000002">
    <property type="entry name" value="1,4-alpha-glucan branching enzyme GlgB"/>
    <property type="match status" value="1"/>
</dbReference>
<dbReference type="EMBL" id="FOIL01000036">
    <property type="protein sequence ID" value="SET72383.1"/>
    <property type="molecule type" value="Genomic_DNA"/>
</dbReference>
<dbReference type="SUPFAM" id="SSF51445">
    <property type="entry name" value="(Trans)glycosidases"/>
    <property type="match status" value="1"/>
</dbReference>
<reference evidence="14 15" key="1">
    <citation type="submission" date="2016-10" db="EMBL/GenBank/DDBJ databases">
        <authorList>
            <person name="de Groot N.N."/>
        </authorList>
    </citation>
    <scope>NUCLEOTIDE SEQUENCE [LARGE SCALE GENOMIC DNA]</scope>
    <source>
        <strain evidence="14 15">KH1P1</strain>
    </source>
</reference>
<feature type="domain" description="Glycosyl hydrolase family 13 catalytic" evidence="13">
    <location>
        <begin position="254"/>
        <end position="620"/>
    </location>
</feature>
<dbReference type="OrthoDB" id="9800174at2"/>
<dbReference type="InterPro" id="IPR006407">
    <property type="entry name" value="GlgB"/>
</dbReference>
<dbReference type="GO" id="GO:0005829">
    <property type="term" value="C:cytosol"/>
    <property type="evidence" value="ECO:0007669"/>
    <property type="project" value="TreeGrafter"/>
</dbReference>
<evidence type="ECO:0000256" key="1">
    <source>
        <dbReference type="ARBA" id="ARBA00000826"/>
    </source>
</evidence>
<comment type="pathway">
    <text evidence="3 10">Glycan biosynthesis; glycogen biosynthesis.</text>
</comment>
<evidence type="ECO:0000256" key="3">
    <source>
        <dbReference type="ARBA" id="ARBA00004964"/>
    </source>
</evidence>
<dbReference type="GO" id="GO:0004553">
    <property type="term" value="F:hydrolase activity, hydrolyzing O-glycosyl compounds"/>
    <property type="evidence" value="ECO:0007669"/>
    <property type="project" value="InterPro"/>
</dbReference>
<evidence type="ECO:0000256" key="12">
    <source>
        <dbReference type="SAM" id="MobiDB-lite"/>
    </source>
</evidence>
<dbReference type="GO" id="GO:0043169">
    <property type="term" value="F:cation binding"/>
    <property type="evidence" value="ECO:0007669"/>
    <property type="project" value="InterPro"/>
</dbReference>
<dbReference type="SMART" id="SM00642">
    <property type="entry name" value="Aamy"/>
    <property type="match status" value="1"/>
</dbReference>
<dbReference type="Pfam" id="PF02922">
    <property type="entry name" value="CBM_48"/>
    <property type="match status" value="1"/>
</dbReference>
<feature type="active site" description="Nucleophile" evidence="10 11">
    <location>
        <position position="422"/>
    </location>
</feature>
<dbReference type="InterPro" id="IPR017853">
    <property type="entry name" value="GH"/>
</dbReference>
<feature type="region of interest" description="Disordered" evidence="12">
    <location>
        <begin position="703"/>
        <end position="722"/>
    </location>
</feature>
<evidence type="ECO:0000256" key="10">
    <source>
        <dbReference type="HAMAP-Rule" id="MF_00685"/>
    </source>
</evidence>
<dbReference type="GO" id="GO:0005978">
    <property type="term" value="P:glycogen biosynthetic process"/>
    <property type="evidence" value="ECO:0007669"/>
    <property type="project" value="UniProtKB-UniRule"/>
</dbReference>
<keyword evidence="9 10" id="KW-0119">Carbohydrate metabolism</keyword>
<dbReference type="PANTHER" id="PTHR43651">
    <property type="entry name" value="1,4-ALPHA-GLUCAN-BRANCHING ENZYME"/>
    <property type="match status" value="1"/>
</dbReference>
<dbReference type="Gene3D" id="2.60.40.1180">
    <property type="entry name" value="Golgi alpha-mannosidase II"/>
    <property type="match status" value="1"/>
</dbReference>
<dbReference type="Gene3D" id="3.20.20.80">
    <property type="entry name" value="Glycosidases"/>
    <property type="match status" value="1"/>
</dbReference>
<comment type="subunit">
    <text evidence="10">Monomer.</text>
</comment>
<dbReference type="eggNOG" id="COG0296">
    <property type="taxonomic scope" value="Bacteria"/>
</dbReference>
<dbReference type="GO" id="GO:0003844">
    <property type="term" value="F:1,4-alpha-glucan branching enzyme activity"/>
    <property type="evidence" value="ECO:0007669"/>
    <property type="project" value="UniProtKB-UniRule"/>
</dbReference>
<keyword evidence="7 10" id="KW-0808">Transferase</keyword>
<dbReference type="Pfam" id="PF00128">
    <property type="entry name" value="Alpha-amylase"/>
    <property type="match status" value="1"/>
</dbReference>
<dbReference type="InterPro" id="IPR006048">
    <property type="entry name" value="A-amylase/branching_C"/>
</dbReference>
<dbReference type="SUPFAM" id="SSF81296">
    <property type="entry name" value="E set domains"/>
    <property type="match status" value="1"/>
</dbReference>
<accession>A0A1I0GN00</accession>
<proteinExistence type="inferred from homology"/>
<dbReference type="InterPro" id="IPR044143">
    <property type="entry name" value="GlgB_N_E_set_prok"/>
</dbReference>
<evidence type="ECO:0000256" key="2">
    <source>
        <dbReference type="ARBA" id="ARBA00002953"/>
    </source>
</evidence>
<evidence type="ECO:0000256" key="7">
    <source>
        <dbReference type="ARBA" id="ARBA00022679"/>
    </source>
</evidence>
<evidence type="ECO:0000256" key="6">
    <source>
        <dbReference type="ARBA" id="ARBA00022676"/>
    </source>
</evidence>
<dbReference type="Pfam" id="PF02806">
    <property type="entry name" value="Alpha-amylase_C"/>
    <property type="match status" value="1"/>
</dbReference>
<dbReference type="CDD" id="cd02855">
    <property type="entry name" value="E_set_GBE_prok_N"/>
    <property type="match status" value="1"/>
</dbReference>
<dbReference type="PIRSF" id="PIRSF000463">
    <property type="entry name" value="GlgB"/>
    <property type="match status" value="1"/>
</dbReference>
<dbReference type="PANTHER" id="PTHR43651:SF3">
    <property type="entry name" value="1,4-ALPHA-GLUCAN-BRANCHING ENZYME"/>
    <property type="match status" value="1"/>
</dbReference>
<evidence type="ECO:0000256" key="9">
    <source>
        <dbReference type="ARBA" id="ARBA00023277"/>
    </source>
</evidence>
<dbReference type="NCBIfam" id="NF008967">
    <property type="entry name" value="PRK12313.1"/>
    <property type="match status" value="1"/>
</dbReference>
<keyword evidence="8 10" id="KW-0320">Glycogen biosynthesis</keyword>
<dbReference type="InterPro" id="IPR004193">
    <property type="entry name" value="Glyco_hydro_13_N"/>
</dbReference>
<evidence type="ECO:0000256" key="8">
    <source>
        <dbReference type="ARBA" id="ARBA00023056"/>
    </source>
</evidence>
<dbReference type="CDD" id="cd11322">
    <property type="entry name" value="AmyAc_Glg_BE"/>
    <property type="match status" value="1"/>
</dbReference>
<dbReference type="EC" id="2.4.1.18" evidence="10"/>
<dbReference type="Gene3D" id="2.60.40.10">
    <property type="entry name" value="Immunoglobulins"/>
    <property type="match status" value="2"/>
</dbReference>
<feature type="active site" description="Proton donor" evidence="10 11">
    <location>
        <position position="475"/>
    </location>
</feature>
<name>A0A1I0GN00_9FIRM</name>
<dbReference type="InterPro" id="IPR013783">
    <property type="entry name" value="Ig-like_fold"/>
</dbReference>
<sequence>MDGKLYDLMDWKAIEEITYSESSDPHRILGAHRKKKGTLVQAYLPTARGISVCLNGSRKKYPMELVDESGFFAVFIPLADIGTYHYEVLFDNGTLCDMCDPYAFPAQIKDGDLKKFSAGTHYEIWKILGAHPKTVDGVDGVDFAVWAPCAMRVSVVGDFNLWDGRRHQMRRLGDSGVFELFIPGLKAGDLYKFEIKNHNSAPFLKADPYANQTEMRPKTASVVCSADPFHWTDDKWMAERKRHSQDELPMAVYEVHLGSWKRKDAEGSEAEKAYLGTEFYNYREIAHDLAAYVKDMGYTHVELLPVMEHPLDASWGYQTTGYYAPTSRFGTPDDFRYFVNYMHSKGIGVILDWVPAHFPRDAWGMAQFDGTCVYEHADPRQGCHPDWGTLIFNYGRPQVSNFLIGSALYWTEEFHADGLRFDAVASMLYLDYGRKPGEWVANIYGGNENLEAVEFLKHLNSVFREREKGAVLIAEESTAWPNVTGDVKENSLGFHYKWNMGWMNDFLRYMQCDPYFRHSRYNDLTFSMIYAYSEKFILPLSHDEVVHGKGSLVNKMPGATLEEKYAELRAAYGFMTGHPGKKLLFMGQEFGQMDEWSEEHSLEWDLLEYPIHKNTQNYVRDLNKLYRKHSALWKKDFDSDGFEWINCMDAEQNIVVFIRKTDDPAETLLFVCNFAPVAHKKFRVGVPFAGKFKEIFGSEDARYGGPGLGNPRSKTSRKEAWNGREDSIEVDVPELAVMIFSCTPTEAPKKLSGRTKKTGGGSTAETVDAMPKAEAADDESAAEVILATVESATDTVKKAADKVAKTAKKKAADAGKTADRIAETAKKKAVYVLKTADRIAETAKKKAAEAGKTADRIAETAKKKAADAGKTADRIAKKAKKKAADAGKAADKIAQKAKKSVIRENEESDGAK</sequence>
<gene>
    <name evidence="10" type="primary">glgB</name>
    <name evidence="14" type="ORF">SAMN04487771_10366</name>
</gene>